<dbReference type="Proteomes" id="UP000018680">
    <property type="component" value="Chromosome"/>
</dbReference>
<dbReference type="SUPFAM" id="SSF141868">
    <property type="entry name" value="EAL domain-like"/>
    <property type="match status" value="1"/>
</dbReference>
<feature type="domain" description="GGDEF" evidence="3">
    <location>
        <begin position="303"/>
        <end position="435"/>
    </location>
</feature>
<dbReference type="CDD" id="cd01949">
    <property type="entry name" value="GGDEF"/>
    <property type="match status" value="1"/>
</dbReference>
<dbReference type="Gene3D" id="3.30.70.270">
    <property type="match status" value="1"/>
</dbReference>
<dbReference type="HOGENOM" id="CLU_394257_0_0_12"/>
<keyword evidence="1" id="KW-1133">Transmembrane helix</keyword>
<feature type="transmembrane region" description="Helical" evidence="1">
    <location>
        <begin position="125"/>
        <end position="144"/>
    </location>
</feature>
<keyword evidence="1" id="KW-0472">Membrane</keyword>
<feature type="transmembrane region" description="Helical" evidence="1">
    <location>
        <begin position="230"/>
        <end position="247"/>
    </location>
</feature>
<dbReference type="FunFam" id="3.20.20.450:FF:000001">
    <property type="entry name" value="Cyclic di-GMP phosphodiesterase yahA"/>
    <property type="match status" value="1"/>
</dbReference>
<reference evidence="4 5" key="1">
    <citation type="journal article" date="2015" name="Stand. Genomic Sci.">
        <title>Complete genome sequence and description of Salinispira pacifica gen. nov., sp. nov., a novel spirochaete isolated form a hypersaline microbial mat.</title>
        <authorList>
            <person name="Ben Hania W."/>
            <person name="Joseph M."/>
            <person name="Schumann P."/>
            <person name="Bunk B."/>
            <person name="Fiebig A."/>
            <person name="Sproer C."/>
            <person name="Klenk H.P."/>
            <person name="Fardeau M.L."/>
            <person name="Spring S."/>
        </authorList>
    </citation>
    <scope>NUCLEOTIDE SEQUENCE [LARGE SCALE GENOMIC DNA]</scope>
    <source>
        <strain evidence="4 5">L21-RPul-D2</strain>
    </source>
</reference>
<feature type="transmembrane region" description="Helical" evidence="1">
    <location>
        <begin position="156"/>
        <end position="179"/>
    </location>
</feature>
<evidence type="ECO:0000259" key="2">
    <source>
        <dbReference type="PROSITE" id="PS50883"/>
    </source>
</evidence>
<keyword evidence="5" id="KW-1185">Reference proteome</keyword>
<dbReference type="CDD" id="cd01948">
    <property type="entry name" value="EAL"/>
    <property type="match status" value="1"/>
</dbReference>
<sequence length="699" mass="79496">MENILKFSTGGFTEIMLPSISLGLLMFTLVFHVYLISKEGGWQNLLALSISLAAMALPVLNIYWVLQKYGTQVPYDPFLLYNLKHYFSVSLFVMLPIHIHLWSARWVWNGQLVQRHLVKPSSQRYPLIFTISGGVLLILLNLIFPQSFISVSPRGQLLYGPLFHIRTLLFAMVTLYMGIRVFTLSRRTQNIGSGIPVLVSFLLFLGFQSMDFFRSLGGSDPSLTIPLQQWFSTGFTLVVLSVAFAQLREYLERAGRTRDAEVELAFLETHDPLTGLENRRRFFSRLEQLLTSFSQHEGSRDLPLHAVFNIDIDYFNNINDSLGNEAGNLILREITLRFTRVLDDSVQLYRTGGDEFAVLYREAASELDLALFSERLLQEFEKPFTYQWQSVYLTASIGIAVFPRDGRSIEQITSHSDQALQEAKLDRNTYRFYTPAMHERAVTRIQMINYLRQAVDRRELSLHFQPQLDVSGKLVGAEALLRWQHPVLGSVNPDEFIPVAEETGLIIPIGTWVIRKACETLAAWQKRGLNIPVSVNISPRQLKDVKLQRTVISSLREHGLHPSLLHLEITENSLVENKEGLISRLQNLSDIGLKFSIDDFGTGYSSLSYLKRLPIAEVKIDRSFVIDLPFDTQNTALVQSIISMVRGLGLMVVAEGVDSLEQLNFLRQNGCHIIQGFYHSEPLSHDHFLTFAEDYTSAS</sequence>
<feature type="transmembrane region" description="Helical" evidence="1">
    <location>
        <begin position="86"/>
        <end position="104"/>
    </location>
</feature>
<dbReference type="KEGG" id="slr:L21SP2_0429"/>
<feature type="transmembrane region" description="Helical" evidence="1">
    <location>
        <begin position="15"/>
        <end position="36"/>
    </location>
</feature>
<dbReference type="PATRIC" id="fig|1307761.3.peg.429"/>
<dbReference type="AlphaFoldDB" id="V5WFA7"/>
<proteinExistence type="predicted"/>
<name>V5WFA7_9SPIO</name>
<dbReference type="PROSITE" id="PS50887">
    <property type="entry name" value="GGDEF"/>
    <property type="match status" value="1"/>
</dbReference>
<dbReference type="InterPro" id="IPR000160">
    <property type="entry name" value="GGDEF_dom"/>
</dbReference>
<accession>V5WFA7</accession>
<dbReference type="Pfam" id="PF00563">
    <property type="entry name" value="EAL"/>
    <property type="match status" value="1"/>
</dbReference>
<dbReference type="SMART" id="SM00052">
    <property type="entry name" value="EAL"/>
    <property type="match status" value="1"/>
</dbReference>
<feature type="transmembrane region" description="Helical" evidence="1">
    <location>
        <begin position="191"/>
        <end position="210"/>
    </location>
</feature>
<dbReference type="InterPro" id="IPR029787">
    <property type="entry name" value="Nucleotide_cyclase"/>
</dbReference>
<dbReference type="InterPro" id="IPR035919">
    <property type="entry name" value="EAL_sf"/>
</dbReference>
<dbReference type="GO" id="GO:0071111">
    <property type="term" value="F:cyclic-guanylate-specific phosphodiesterase activity"/>
    <property type="evidence" value="ECO:0007669"/>
    <property type="project" value="InterPro"/>
</dbReference>
<dbReference type="eggNOG" id="COG5001">
    <property type="taxonomic scope" value="Bacteria"/>
</dbReference>
<evidence type="ECO:0000256" key="1">
    <source>
        <dbReference type="SAM" id="Phobius"/>
    </source>
</evidence>
<dbReference type="NCBIfam" id="TIGR00254">
    <property type="entry name" value="GGDEF"/>
    <property type="match status" value="1"/>
</dbReference>
<dbReference type="InterPro" id="IPR043128">
    <property type="entry name" value="Rev_trsase/Diguanyl_cyclase"/>
</dbReference>
<dbReference type="PANTHER" id="PTHR33121:SF71">
    <property type="entry name" value="OXYGEN SENSOR PROTEIN DOSP"/>
    <property type="match status" value="1"/>
</dbReference>
<dbReference type="SUPFAM" id="SSF55073">
    <property type="entry name" value="Nucleotide cyclase"/>
    <property type="match status" value="1"/>
</dbReference>
<dbReference type="STRING" id="1307761.L21SP2_0429"/>
<dbReference type="InterPro" id="IPR050706">
    <property type="entry name" value="Cyclic-di-GMP_PDE-like"/>
</dbReference>
<dbReference type="PROSITE" id="PS50883">
    <property type="entry name" value="EAL"/>
    <property type="match status" value="1"/>
</dbReference>
<feature type="domain" description="EAL" evidence="2">
    <location>
        <begin position="444"/>
        <end position="696"/>
    </location>
</feature>
<dbReference type="Pfam" id="PF00990">
    <property type="entry name" value="GGDEF"/>
    <property type="match status" value="1"/>
</dbReference>
<keyword evidence="1" id="KW-0812">Transmembrane</keyword>
<protein>
    <submittedName>
        <fullName evidence="4">Diguanylate cyclase/phosphodiesterase (GGDEF &amp; EAL domains) with PAS/PAC sensor(S)</fullName>
    </submittedName>
</protein>
<gene>
    <name evidence="4" type="ORF">L21SP2_0429</name>
</gene>
<dbReference type="SMART" id="SM00267">
    <property type="entry name" value="GGDEF"/>
    <property type="match status" value="1"/>
</dbReference>
<dbReference type="OrthoDB" id="366324at2"/>
<evidence type="ECO:0000259" key="3">
    <source>
        <dbReference type="PROSITE" id="PS50887"/>
    </source>
</evidence>
<organism evidence="4 5">
    <name type="scientific">Salinispira pacifica</name>
    <dbReference type="NCBI Taxonomy" id="1307761"/>
    <lineage>
        <taxon>Bacteria</taxon>
        <taxon>Pseudomonadati</taxon>
        <taxon>Spirochaetota</taxon>
        <taxon>Spirochaetia</taxon>
        <taxon>Spirochaetales</taxon>
        <taxon>Spirochaetaceae</taxon>
        <taxon>Salinispira</taxon>
    </lineage>
</organism>
<dbReference type="InterPro" id="IPR001633">
    <property type="entry name" value="EAL_dom"/>
</dbReference>
<dbReference type="PANTHER" id="PTHR33121">
    <property type="entry name" value="CYCLIC DI-GMP PHOSPHODIESTERASE PDEF"/>
    <property type="match status" value="1"/>
</dbReference>
<evidence type="ECO:0000313" key="4">
    <source>
        <dbReference type="EMBL" id="AHC13861.1"/>
    </source>
</evidence>
<dbReference type="EMBL" id="CP006939">
    <property type="protein sequence ID" value="AHC13861.1"/>
    <property type="molecule type" value="Genomic_DNA"/>
</dbReference>
<dbReference type="Gene3D" id="3.20.20.450">
    <property type="entry name" value="EAL domain"/>
    <property type="match status" value="1"/>
</dbReference>
<feature type="transmembrane region" description="Helical" evidence="1">
    <location>
        <begin position="45"/>
        <end position="66"/>
    </location>
</feature>
<evidence type="ECO:0000313" key="5">
    <source>
        <dbReference type="Proteomes" id="UP000018680"/>
    </source>
</evidence>